<dbReference type="Proteomes" id="UP000077266">
    <property type="component" value="Unassembled WGS sequence"/>
</dbReference>
<evidence type="ECO:0000256" key="1">
    <source>
        <dbReference type="SAM" id="MobiDB-lite"/>
    </source>
</evidence>
<protein>
    <submittedName>
        <fullName evidence="2">Uncharacterized protein</fullName>
    </submittedName>
</protein>
<reference evidence="2 3" key="1">
    <citation type="journal article" date="2016" name="Mol. Biol. Evol.">
        <title>Comparative Genomics of Early-Diverging Mushroom-Forming Fungi Provides Insights into the Origins of Lignocellulose Decay Capabilities.</title>
        <authorList>
            <person name="Nagy L.G."/>
            <person name="Riley R."/>
            <person name="Tritt A."/>
            <person name="Adam C."/>
            <person name="Daum C."/>
            <person name="Floudas D."/>
            <person name="Sun H."/>
            <person name="Yadav J.S."/>
            <person name="Pangilinan J."/>
            <person name="Larsson K.H."/>
            <person name="Matsuura K."/>
            <person name="Barry K."/>
            <person name="Labutti K."/>
            <person name="Kuo R."/>
            <person name="Ohm R.A."/>
            <person name="Bhattacharya S.S."/>
            <person name="Shirouzu T."/>
            <person name="Yoshinaga Y."/>
            <person name="Martin F.M."/>
            <person name="Grigoriev I.V."/>
            <person name="Hibbett D.S."/>
        </authorList>
    </citation>
    <scope>NUCLEOTIDE SEQUENCE [LARGE SCALE GENOMIC DNA]</scope>
    <source>
        <strain evidence="2 3">HHB12029</strain>
    </source>
</reference>
<feature type="compositionally biased region" description="Basic residues" evidence="1">
    <location>
        <begin position="304"/>
        <end position="323"/>
    </location>
</feature>
<dbReference type="InParanoid" id="A0A165QCA1"/>
<evidence type="ECO:0000313" key="3">
    <source>
        <dbReference type="Proteomes" id="UP000077266"/>
    </source>
</evidence>
<dbReference type="EMBL" id="KV425884">
    <property type="protein sequence ID" value="KZW03397.1"/>
    <property type="molecule type" value="Genomic_DNA"/>
</dbReference>
<keyword evidence="3" id="KW-1185">Reference proteome</keyword>
<gene>
    <name evidence="2" type="ORF">EXIGLDRAFT_828744</name>
</gene>
<feature type="region of interest" description="Disordered" evidence="1">
    <location>
        <begin position="210"/>
        <end position="323"/>
    </location>
</feature>
<sequence length="522" mass="57841">MDSRDRIEQAQKRFDPQLEQLRTAFNELPSSIPYQPRDSDSRLAEAGALYDDLSGAGEHARVSAWFKVAFGSVEQLCIPERGGRLSTVIEILDDAVEAYARGNCRASDFDELEDWIYALLQAAKAPRATAMDRSIVQASGAPTRTSAPTAASRRPVDPRTPTKVVPKSPKPMKLSSPVLLSPQAVRRIEKFKKRKATVTAPIQTKLDMFPRLTRAEQAQREAEERPEREARRAAQRAAENEKAAISKERARAAARERQRLHRARVKAALAGKEASKRTTERLKRGGRKQFFTSGPAAAAATHRPERKRGPKAKPRAPKRKKATWARSALFPDYEMAVRAAGGFKSAAEIVRQLHMSDTAGRFIGLTADVLRKWISRDANGNLGWSPSFLARIQGDGVNKNAGRKRVVVKYADVFGPAFAQLRVTRAAHAAISVPVARGILLAHARRSGIDELIKCTFSKWMVHDILRVELGWSMRASTRAAQKIPDEWEALCLAAHARITFDVRMTSIKHPCLLVNGDQGGF</sequence>
<feature type="region of interest" description="Disordered" evidence="1">
    <location>
        <begin position="139"/>
        <end position="175"/>
    </location>
</feature>
<feature type="compositionally biased region" description="Low complexity" evidence="1">
    <location>
        <begin position="139"/>
        <end position="153"/>
    </location>
</feature>
<feature type="compositionally biased region" description="Basic and acidic residues" evidence="1">
    <location>
        <begin position="213"/>
        <end position="257"/>
    </location>
</feature>
<feature type="compositionally biased region" description="Low complexity" evidence="1">
    <location>
        <begin position="163"/>
        <end position="175"/>
    </location>
</feature>
<name>A0A165QCA1_EXIGL</name>
<accession>A0A165QCA1</accession>
<organism evidence="2 3">
    <name type="scientific">Exidia glandulosa HHB12029</name>
    <dbReference type="NCBI Taxonomy" id="1314781"/>
    <lineage>
        <taxon>Eukaryota</taxon>
        <taxon>Fungi</taxon>
        <taxon>Dikarya</taxon>
        <taxon>Basidiomycota</taxon>
        <taxon>Agaricomycotina</taxon>
        <taxon>Agaricomycetes</taxon>
        <taxon>Auriculariales</taxon>
        <taxon>Exidiaceae</taxon>
        <taxon>Exidia</taxon>
    </lineage>
</organism>
<proteinExistence type="predicted"/>
<dbReference type="AlphaFoldDB" id="A0A165QCA1"/>
<dbReference type="OrthoDB" id="3341102at2759"/>
<feature type="compositionally biased region" description="Basic and acidic residues" evidence="1">
    <location>
        <begin position="273"/>
        <end position="283"/>
    </location>
</feature>
<evidence type="ECO:0000313" key="2">
    <source>
        <dbReference type="EMBL" id="KZW03397.1"/>
    </source>
</evidence>